<dbReference type="PANTHER" id="PTHR43719">
    <property type="entry name" value="TWO-COMPONENT HISTIDINE KINASE"/>
    <property type="match status" value="1"/>
</dbReference>
<feature type="domain" description="Response regulatory" evidence="4">
    <location>
        <begin position="1017"/>
        <end position="1147"/>
    </location>
</feature>
<dbReference type="OrthoDB" id="60033at2759"/>
<reference evidence="7" key="1">
    <citation type="submission" date="2020-01" db="EMBL/GenBank/DDBJ databases">
        <authorList>
            <consortium name="DOE Joint Genome Institute"/>
            <person name="Haridas S."/>
            <person name="Albert R."/>
            <person name="Binder M."/>
            <person name="Bloem J."/>
            <person name="Labutti K."/>
            <person name="Salamov A."/>
            <person name="Andreopoulos B."/>
            <person name="Baker S.E."/>
            <person name="Barry K."/>
            <person name="Bills G."/>
            <person name="Bluhm B.H."/>
            <person name="Cannon C."/>
            <person name="Castanera R."/>
            <person name="Culley D.E."/>
            <person name="Daum C."/>
            <person name="Ezra D."/>
            <person name="Gonzalez J.B."/>
            <person name="Henrissat B."/>
            <person name="Kuo A."/>
            <person name="Liang C."/>
            <person name="Lipzen A."/>
            <person name="Lutzoni F."/>
            <person name="Magnuson J."/>
            <person name="Mondo S."/>
            <person name="Nolan M."/>
            <person name="Ohm R."/>
            <person name="Pangilinan J."/>
            <person name="Park H.-J."/>
            <person name="Ramirez L."/>
            <person name="Alfaro M."/>
            <person name="Sun H."/>
            <person name="Tritt A."/>
            <person name="Yoshinaga Y."/>
            <person name="Zwiers L.-H."/>
            <person name="Turgeon B.G."/>
            <person name="Goodwin S.B."/>
            <person name="Spatafora J.W."/>
            <person name="Crous P.W."/>
            <person name="Grigoriev I.V."/>
        </authorList>
    </citation>
    <scope>NUCLEOTIDE SEQUENCE</scope>
    <source>
        <strain evidence="7">CBS 342.82</strain>
    </source>
</reference>
<dbReference type="PRINTS" id="PR00344">
    <property type="entry name" value="BCTRLSENSOR"/>
</dbReference>
<dbReference type="Proteomes" id="UP000504637">
    <property type="component" value="Unplaced"/>
</dbReference>
<dbReference type="InterPro" id="IPR011006">
    <property type="entry name" value="CheY-like_superfamily"/>
</dbReference>
<reference evidence="7" key="2">
    <citation type="submission" date="2020-04" db="EMBL/GenBank/DDBJ databases">
        <authorList>
            <consortium name="NCBI Genome Project"/>
        </authorList>
    </citation>
    <scope>NUCLEOTIDE SEQUENCE</scope>
    <source>
        <strain evidence="7">CBS 342.82</strain>
    </source>
</reference>
<gene>
    <name evidence="7" type="ORF">K489DRAFT_359158</name>
</gene>
<dbReference type="Gene3D" id="3.40.50.2300">
    <property type="match status" value="1"/>
</dbReference>
<dbReference type="InterPro" id="IPR004358">
    <property type="entry name" value="Sig_transdc_His_kin-like_C"/>
</dbReference>
<dbReference type="GeneID" id="54360395"/>
<dbReference type="RefSeq" id="XP_033458549.1">
    <property type="nucleotide sequence ID" value="XM_033602595.1"/>
</dbReference>
<keyword evidence="1 2" id="KW-0597">Phosphoprotein</keyword>
<dbReference type="InterPro" id="IPR001789">
    <property type="entry name" value="Sig_transdc_resp-reg_receiver"/>
</dbReference>
<dbReference type="InterPro" id="IPR050956">
    <property type="entry name" value="2C_system_His_kinase"/>
</dbReference>
<evidence type="ECO:0000259" key="4">
    <source>
        <dbReference type="PROSITE" id="PS50110"/>
    </source>
</evidence>
<feature type="domain" description="PAS" evidence="5">
    <location>
        <begin position="516"/>
        <end position="591"/>
    </location>
</feature>
<dbReference type="SUPFAM" id="SSF55874">
    <property type="entry name" value="ATPase domain of HSP90 chaperone/DNA topoisomerase II/histidine kinase"/>
    <property type="match status" value="1"/>
</dbReference>
<dbReference type="Pfam" id="PF00072">
    <property type="entry name" value="Response_reg"/>
    <property type="match status" value="1"/>
</dbReference>
<feature type="modified residue" description="4-aspartylphosphate" evidence="2">
    <location>
        <position position="1076"/>
    </location>
</feature>
<dbReference type="CDD" id="cd17546">
    <property type="entry name" value="REC_hyHK_CKI1_RcsC-like"/>
    <property type="match status" value="1"/>
</dbReference>
<dbReference type="SMART" id="SM00388">
    <property type="entry name" value="HisKA"/>
    <property type="match status" value="1"/>
</dbReference>
<dbReference type="Gene3D" id="3.30.450.20">
    <property type="entry name" value="PAS domain"/>
    <property type="match status" value="2"/>
</dbReference>
<accession>A0A6J3M0V6</accession>
<keyword evidence="7" id="KW-0808">Transferase</keyword>
<dbReference type="InterPro" id="IPR003661">
    <property type="entry name" value="HisK_dim/P_dom"/>
</dbReference>
<dbReference type="PROSITE" id="PS50110">
    <property type="entry name" value="RESPONSE_REGULATORY"/>
    <property type="match status" value="1"/>
</dbReference>
<evidence type="ECO:0000256" key="2">
    <source>
        <dbReference type="PROSITE-ProRule" id="PRU00169"/>
    </source>
</evidence>
<evidence type="ECO:0000259" key="5">
    <source>
        <dbReference type="PROSITE" id="PS50112"/>
    </source>
</evidence>
<dbReference type="SMART" id="SM00091">
    <property type="entry name" value="PAS"/>
    <property type="match status" value="1"/>
</dbReference>
<evidence type="ECO:0000259" key="3">
    <source>
        <dbReference type="PROSITE" id="PS50109"/>
    </source>
</evidence>
<proteinExistence type="predicted"/>
<dbReference type="Pfam" id="PF02518">
    <property type="entry name" value="HATPase_c"/>
    <property type="match status" value="1"/>
</dbReference>
<dbReference type="PROSITE" id="PS50112">
    <property type="entry name" value="PAS"/>
    <property type="match status" value="1"/>
</dbReference>
<evidence type="ECO:0000313" key="6">
    <source>
        <dbReference type="Proteomes" id="UP000504637"/>
    </source>
</evidence>
<organism evidence="7">
    <name type="scientific">Dissoconium aciculare CBS 342.82</name>
    <dbReference type="NCBI Taxonomy" id="1314786"/>
    <lineage>
        <taxon>Eukaryota</taxon>
        <taxon>Fungi</taxon>
        <taxon>Dikarya</taxon>
        <taxon>Ascomycota</taxon>
        <taxon>Pezizomycotina</taxon>
        <taxon>Dothideomycetes</taxon>
        <taxon>Dothideomycetidae</taxon>
        <taxon>Mycosphaerellales</taxon>
        <taxon>Dissoconiaceae</taxon>
        <taxon>Dissoconium</taxon>
    </lineage>
</organism>
<dbReference type="Gene3D" id="3.30.565.10">
    <property type="entry name" value="Histidine kinase-like ATPase, C-terminal domain"/>
    <property type="match status" value="1"/>
</dbReference>
<dbReference type="InterPro" id="IPR013655">
    <property type="entry name" value="PAS_fold_3"/>
</dbReference>
<dbReference type="Pfam" id="PF08447">
    <property type="entry name" value="PAS_3"/>
    <property type="match status" value="1"/>
</dbReference>
<dbReference type="SMART" id="SM00448">
    <property type="entry name" value="REC"/>
    <property type="match status" value="1"/>
</dbReference>
<dbReference type="InterPro" id="IPR036097">
    <property type="entry name" value="HisK_dim/P_sf"/>
</dbReference>
<dbReference type="NCBIfam" id="TIGR00229">
    <property type="entry name" value="sensory_box"/>
    <property type="match status" value="1"/>
</dbReference>
<dbReference type="GO" id="GO:0000155">
    <property type="term" value="F:phosphorelay sensor kinase activity"/>
    <property type="evidence" value="ECO:0007669"/>
    <property type="project" value="InterPro"/>
</dbReference>
<dbReference type="InterPro" id="IPR035965">
    <property type="entry name" value="PAS-like_dom_sf"/>
</dbReference>
<reference evidence="7" key="3">
    <citation type="submission" date="2025-08" db="UniProtKB">
        <authorList>
            <consortium name="RefSeq"/>
        </authorList>
    </citation>
    <scope>IDENTIFICATION</scope>
    <source>
        <strain evidence="7">CBS 342.82</strain>
    </source>
</reference>
<dbReference type="PROSITE" id="PS50109">
    <property type="entry name" value="HIS_KIN"/>
    <property type="match status" value="1"/>
</dbReference>
<dbReference type="InterPro" id="IPR000014">
    <property type="entry name" value="PAS"/>
</dbReference>
<keyword evidence="7" id="KW-0418">Kinase</keyword>
<dbReference type="InterPro" id="IPR036890">
    <property type="entry name" value="HATPase_C_sf"/>
</dbReference>
<dbReference type="CDD" id="cd00082">
    <property type="entry name" value="HisKA"/>
    <property type="match status" value="1"/>
</dbReference>
<dbReference type="InterPro" id="IPR003594">
    <property type="entry name" value="HATPase_dom"/>
</dbReference>
<dbReference type="PANTHER" id="PTHR43719:SF30">
    <property type="entry name" value="TWO-COMPONENT SYSTEM RESPONSE REGULATOR"/>
    <property type="match status" value="1"/>
</dbReference>
<dbReference type="AlphaFoldDB" id="A0A6J3M0V6"/>
<dbReference type="SUPFAM" id="SSF55785">
    <property type="entry name" value="PYP-like sensor domain (PAS domain)"/>
    <property type="match status" value="1"/>
</dbReference>
<feature type="domain" description="Histidine kinase" evidence="3">
    <location>
        <begin position="675"/>
        <end position="951"/>
    </location>
</feature>
<protein>
    <submittedName>
        <fullName evidence="7">Histidine kinase</fullName>
    </submittedName>
</protein>
<name>A0A6J3M0V6_9PEZI</name>
<dbReference type="CDD" id="cd00130">
    <property type="entry name" value="PAS"/>
    <property type="match status" value="1"/>
</dbReference>
<dbReference type="InterPro" id="IPR005467">
    <property type="entry name" value="His_kinase_dom"/>
</dbReference>
<evidence type="ECO:0000313" key="7">
    <source>
        <dbReference type="RefSeq" id="XP_033458549.1"/>
    </source>
</evidence>
<sequence>MVDDPKKPPLDGIIPELAPLITFLEIDARPTAIVRLNKDHTSGIDAITALYENHAWKLSRDPQRDTQDVIQALHCELEGKPDISLLHGRSISGKRWEIRICGEFGVVIAADTTQEHDEAERKVEDSADNAKYSSRDWTRGDASGDSTWIGFIRSRDWASTSLGPMSTWSQLFRQHILAIMANPNPRLLIWGKDMTFVYNEACVQLFGEAHPFALGRNATEPWSESWTSLKPLVSRGYQGYATRQHDLALALERKGSLEETYWDMTILPILDMGGEVVGVVNELTETSMTVLGERRRAAITNLSDNIASATTFQELWAAVLKGLEASTTDIPSAILYEVIPEETDRDDSAVEETLWSVRCALVGALGVGEAAKEAITEFAFSAEASTAMDIAEACRQAWHTREPVPLSAEEKTLPTAFSSTIQGRGSGEPVKEALVYPINSTTGGPAFGFLIIGLNPRSNLDSYYRLWLHIVVDFIEKAASLISLPQEQRRAKTIADDMVTSLAHQLRFMTLQVERSEAKFTRLASTAPTGMFMYDGEGRMLYVNDTYLEMLGETRESYHSRGVDESHWQVYIHEDDLPRLVESWQEVSEKKRPVTLEYRLKKPWKTVDTVSGQETIGENWVLLNAFPEIEADGKITSIQGWLTNISHRKFSEKLMSQRLNDALENKRQTENFIDMTSHEMRNPLSAILQSADSIVSTLSSSSFGATHEMVALQYDVLEDLVDAAQTIILCAQHQKRIVDDILTMSKLDADLLEISPDRVRLPMLVEKALKMYEAELERADIEAKLCVEPTYDELNVDWVLLDPSRCLQVIINLLTNSIKFTRNSDVREIKIVLGASYAKPTGKHHRVNFIPPRPSRSSQQIRAAGLTDESPGEDIYLQIGVYDTGSGLTEDEMKVLFQRFQQGSPKTYKHYGGSGLGLFISRELCELQGGQIGVASGNGKTVFTFFVRAKRCGDTSADDPAGKPRFPSCFVSASASPMAYSRRSSNSTAAITTVTTTTMMTTTTASMADKSLKPDMHVLIVEDNIINQKVLSTQLKRAGCIVHVANHGLECLEFLDKSIYCSKLGGNVPLSIVLLDLEMPTMDGLTCIRHIRERQHAGQIERHIPVIAVTANARSEQISMAIEAGMDSVVTKPFRIPELVPQMERLIVELASAGEIAVEA</sequence>
<dbReference type="SUPFAM" id="SSF47384">
    <property type="entry name" value="Homodimeric domain of signal transducing histidine kinase"/>
    <property type="match status" value="1"/>
</dbReference>
<keyword evidence="6" id="KW-1185">Reference proteome</keyword>
<dbReference type="Gene3D" id="1.10.287.130">
    <property type="match status" value="1"/>
</dbReference>
<dbReference type="Pfam" id="PF00512">
    <property type="entry name" value="HisKA"/>
    <property type="match status" value="1"/>
</dbReference>
<dbReference type="SUPFAM" id="SSF52172">
    <property type="entry name" value="CheY-like"/>
    <property type="match status" value="1"/>
</dbReference>
<evidence type="ECO:0000256" key="1">
    <source>
        <dbReference type="ARBA" id="ARBA00022553"/>
    </source>
</evidence>
<dbReference type="SMART" id="SM00387">
    <property type="entry name" value="HATPase_c"/>
    <property type="match status" value="1"/>
</dbReference>